<dbReference type="InterPro" id="IPR029052">
    <property type="entry name" value="Metallo-depent_PP-like"/>
</dbReference>
<accession>A0AAU9D2E7</accession>
<dbReference type="Gene3D" id="3.60.21.10">
    <property type="match status" value="1"/>
</dbReference>
<organism evidence="2 3">
    <name type="scientific">Haliovirga abyssi</name>
    <dbReference type="NCBI Taxonomy" id="2996794"/>
    <lineage>
        <taxon>Bacteria</taxon>
        <taxon>Fusobacteriati</taxon>
        <taxon>Fusobacteriota</taxon>
        <taxon>Fusobacteriia</taxon>
        <taxon>Fusobacteriales</taxon>
        <taxon>Haliovirgaceae</taxon>
        <taxon>Haliovirga</taxon>
    </lineage>
</organism>
<protein>
    <submittedName>
        <fullName evidence="2">Serine/threonine protein phosphatase</fullName>
    </submittedName>
</protein>
<dbReference type="KEGG" id="haby:HLVA_07330"/>
<feature type="domain" description="Calcineurin-like phosphoesterase" evidence="1">
    <location>
        <begin position="32"/>
        <end position="173"/>
    </location>
</feature>
<gene>
    <name evidence="2" type="ORF">HLVA_07330</name>
</gene>
<sequence>MKRGKKDYKILIVSDEDMLKIFSVSQLKEKFGYVDFIISAGDVSNGYLDYLFSALDKDVIYVNGNHIYEQNHKIEFCKNIDGKIIKYKNIKILGLDGSRVYSFGEHQYTEYGMWKKILKQIIKIAIRRPDIVVTHAPIRGIHDKEDHVHKGFRAFRYILKYCKPKLWIHGHIHLSSQYEKQETIVNGTRIINAYGYKVIELKK</sequence>
<name>A0AAU9D2E7_9FUSO</name>
<evidence type="ECO:0000313" key="3">
    <source>
        <dbReference type="Proteomes" id="UP001321582"/>
    </source>
</evidence>
<dbReference type="EMBL" id="AP027059">
    <property type="protein sequence ID" value="BDU50164.1"/>
    <property type="molecule type" value="Genomic_DNA"/>
</dbReference>
<dbReference type="SUPFAM" id="SSF56300">
    <property type="entry name" value="Metallo-dependent phosphatases"/>
    <property type="match status" value="1"/>
</dbReference>
<evidence type="ECO:0000313" key="2">
    <source>
        <dbReference type="EMBL" id="BDU50164.1"/>
    </source>
</evidence>
<dbReference type="GO" id="GO:0016787">
    <property type="term" value="F:hydrolase activity"/>
    <property type="evidence" value="ECO:0007669"/>
    <property type="project" value="InterPro"/>
</dbReference>
<dbReference type="AlphaFoldDB" id="A0AAU9D2E7"/>
<reference evidence="2 3" key="1">
    <citation type="submission" date="2022-11" db="EMBL/GenBank/DDBJ databases">
        <title>Haliovirga abyssi gen. nov., sp. nov., a mesophilic fermentative bacterium isolated from the Iheya North hydrothermal field and the proposal of Haliovirgaceae fam. nov.</title>
        <authorList>
            <person name="Miyazaki U."/>
            <person name="Tame A."/>
            <person name="Miyazaki J."/>
            <person name="Takai K."/>
            <person name="Sawayama S."/>
            <person name="Kitajima M."/>
            <person name="Okamoto A."/>
            <person name="Nakagawa S."/>
        </authorList>
    </citation>
    <scope>NUCLEOTIDE SEQUENCE [LARGE SCALE GENOMIC DNA]</scope>
    <source>
        <strain evidence="2 3">IC12</strain>
    </source>
</reference>
<keyword evidence="3" id="KW-1185">Reference proteome</keyword>
<dbReference type="Proteomes" id="UP001321582">
    <property type="component" value="Chromosome"/>
</dbReference>
<proteinExistence type="predicted"/>
<dbReference type="Pfam" id="PF00149">
    <property type="entry name" value="Metallophos"/>
    <property type="match status" value="1"/>
</dbReference>
<dbReference type="RefSeq" id="WP_307905099.1">
    <property type="nucleotide sequence ID" value="NZ_AP027059.1"/>
</dbReference>
<dbReference type="InterPro" id="IPR004843">
    <property type="entry name" value="Calcineurin-like_PHP"/>
</dbReference>
<evidence type="ECO:0000259" key="1">
    <source>
        <dbReference type="Pfam" id="PF00149"/>
    </source>
</evidence>